<dbReference type="SUPFAM" id="SSF54427">
    <property type="entry name" value="NTF2-like"/>
    <property type="match status" value="1"/>
</dbReference>
<evidence type="ECO:0000313" key="2">
    <source>
        <dbReference type="Proteomes" id="UP000317243"/>
    </source>
</evidence>
<proteinExistence type="predicted"/>
<protein>
    <submittedName>
        <fullName evidence="1">Uncharacterized protein</fullName>
    </submittedName>
</protein>
<name>A0A5C5VPD5_9PLAN</name>
<reference evidence="1 2" key="1">
    <citation type="submission" date="2019-02" db="EMBL/GenBank/DDBJ databases">
        <title>Deep-cultivation of Planctomycetes and their phenomic and genomic characterization uncovers novel biology.</title>
        <authorList>
            <person name="Wiegand S."/>
            <person name="Jogler M."/>
            <person name="Boedeker C."/>
            <person name="Pinto D."/>
            <person name="Vollmers J."/>
            <person name="Rivas-Marin E."/>
            <person name="Kohn T."/>
            <person name="Peeters S.H."/>
            <person name="Heuer A."/>
            <person name="Rast P."/>
            <person name="Oberbeckmann S."/>
            <person name="Bunk B."/>
            <person name="Jeske O."/>
            <person name="Meyerdierks A."/>
            <person name="Storesund J.E."/>
            <person name="Kallscheuer N."/>
            <person name="Luecker S."/>
            <person name="Lage O.M."/>
            <person name="Pohl T."/>
            <person name="Merkel B.J."/>
            <person name="Hornburger P."/>
            <person name="Mueller R.-W."/>
            <person name="Bruemmer F."/>
            <person name="Labrenz M."/>
            <person name="Spormann A.M."/>
            <person name="Op Den Camp H."/>
            <person name="Overmann J."/>
            <person name="Amann R."/>
            <person name="Jetten M.S.M."/>
            <person name="Mascher T."/>
            <person name="Medema M.H."/>
            <person name="Devos D.P."/>
            <person name="Kaster A.-K."/>
            <person name="Ovreas L."/>
            <person name="Rohde M."/>
            <person name="Galperin M.Y."/>
            <person name="Jogler C."/>
        </authorList>
    </citation>
    <scope>NUCLEOTIDE SEQUENCE [LARGE SCALE GENOMIC DNA]</scope>
    <source>
        <strain evidence="1 2">KOR42</strain>
    </source>
</reference>
<dbReference type="AlphaFoldDB" id="A0A5C5VPD5"/>
<dbReference type="EMBL" id="SIHI01000069">
    <property type="protein sequence ID" value="TWT39795.1"/>
    <property type="molecule type" value="Genomic_DNA"/>
</dbReference>
<dbReference type="InterPro" id="IPR032710">
    <property type="entry name" value="NTF2-like_dom_sf"/>
</dbReference>
<gene>
    <name evidence="1" type="ORF">KOR42_51730</name>
</gene>
<sequence>MQIARKYVEGLYVHQADGFRHFRPYLDDDVEFYLVGDPEVVPFAGRYKGFDQVQELYRKFFSQIEAPPGHDYRPHYKFISQGNDVIVWGQSWMHPIGRPMTEPMELTHLMRFRRGKLYYFEDRYDTSLAAKLLNEPTDDSSDAESR</sequence>
<evidence type="ECO:0000313" key="1">
    <source>
        <dbReference type="EMBL" id="TWT39795.1"/>
    </source>
</evidence>
<keyword evidence="2" id="KW-1185">Reference proteome</keyword>
<comment type="caution">
    <text evidence="1">The sequence shown here is derived from an EMBL/GenBank/DDBJ whole genome shotgun (WGS) entry which is preliminary data.</text>
</comment>
<accession>A0A5C5VPD5</accession>
<dbReference type="Proteomes" id="UP000317243">
    <property type="component" value="Unassembled WGS sequence"/>
</dbReference>
<dbReference type="Gene3D" id="3.10.450.50">
    <property type="match status" value="1"/>
</dbReference>
<organism evidence="1 2">
    <name type="scientific">Thalassoglobus neptunius</name>
    <dbReference type="NCBI Taxonomy" id="1938619"/>
    <lineage>
        <taxon>Bacteria</taxon>
        <taxon>Pseudomonadati</taxon>
        <taxon>Planctomycetota</taxon>
        <taxon>Planctomycetia</taxon>
        <taxon>Planctomycetales</taxon>
        <taxon>Planctomycetaceae</taxon>
        <taxon>Thalassoglobus</taxon>
    </lineage>
</organism>